<keyword evidence="5" id="KW-0833">Ubl conjugation pathway</keyword>
<feature type="domain" description="UBR-type" evidence="7">
    <location>
        <begin position="643"/>
        <end position="713"/>
    </location>
</feature>
<evidence type="ECO:0000256" key="3">
    <source>
        <dbReference type="ARBA" id="ARBA00022833"/>
    </source>
</evidence>
<dbReference type="InterPro" id="IPR039164">
    <property type="entry name" value="UBR1-like"/>
</dbReference>
<comment type="function">
    <text evidence="5">Ubiquitin ligase protein which is a component of the N-end rule pathway. Recognizes and binds to proteins bearing specific N-terminal residues that are destabilizing according to the N-end rule, leading to their ubiquitination and subsequent degradation.</text>
</comment>
<feature type="zinc finger region" description="UBR-type" evidence="4">
    <location>
        <begin position="726"/>
        <end position="799"/>
    </location>
</feature>
<dbReference type="GO" id="GO:0008270">
    <property type="term" value="F:zinc ion binding"/>
    <property type="evidence" value="ECO:0007669"/>
    <property type="project" value="UniProtKB-UniRule"/>
</dbReference>
<feature type="region of interest" description="Disordered" evidence="6">
    <location>
        <begin position="1027"/>
        <end position="1053"/>
    </location>
</feature>
<dbReference type="GO" id="GO:0005737">
    <property type="term" value="C:cytoplasm"/>
    <property type="evidence" value="ECO:0007669"/>
    <property type="project" value="TreeGrafter"/>
</dbReference>
<dbReference type="EMBL" id="JAABOA010000678">
    <property type="protein sequence ID" value="KAF9583509.1"/>
    <property type="molecule type" value="Genomic_DNA"/>
</dbReference>
<gene>
    <name evidence="8" type="ORF">BGW38_009303</name>
</gene>
<keyword evidence="1 5" id="KW-0479">Metal-binding</keyword>
<evidence type="ECO:0000256" key="6">
    <source>
        <dbReference type="SAM" id="MobiDB-lite"/>
    </source>
</evidence>
<comment type="catalytic activity">
    <reaction evidence="5">
        <text>S-ubiquitinyl-[E2 ubiquitin-conjugating enzyme]-L-cysteine + [acceptor protein]-L-lysine = [E2 ubiquitin-conjugating enzyme]-L-cysteine + N(6)-ubiquitinyl-[acceptor protein]-L-lysine.</text>
        <dbReference type="EC" id="2.3.2.27"/>
    </reaction>
</comment>
<feature type="compositionally biased region" description="Polar residues" evidence="6">
    <location>
        <begin position="462"/>
        <end position="482"/>
    </location>
</feature>
<evidence type="ECO:0000313" key="9">
    <source>
        <dbReference type="Proteomes" id="UP000780801"/>
    </source>
</evidence>
<evidence type="ECO:0000259" key="7">
    <source>
        <dbReference type="PROSITE" id="PS51157"/>
    </source>
</evidence>
<sequence>MGRILRQGRDPTRKDLTQDPQSTQLAQNILAAWFQTVEWYGAENSRSRKSQETRQTWNYYNAGLPKESLGVPASSNHAGRMDSILENTLRDLTIIDVEEGRRSTDRGISGLAGTTRSNSASRTTWVNELLTRTRQKTMVRSHRLRSTRLPNGLSLHAKIQAYLAHYETTCAPPPIPEEPQPIFDHSKMAQMREEITKERFLAFGAQAYNTVMNLQLERHPLPVSWHTLAMIHQAAQSKGLEEIERRAGLLSSLPRVLRDFRLKCLETAASIPGAGVGAISTTGIGNEGSETEIEVMMVPRGGLYWEYYAANSSALQTHHLSTLDECWHQHLKSRLVQSSAHASRVAPTGISSTSRGASSATLSVTSPIKTYSEFLLAVDQVRRSYLETCIPSPEAFSVLENLDEMQQAEAAIFKQSLTASSPTLPSATIANPGSAMPQGSSGAASGTKPAISGTDSLRKGDASQSDTGQGNASTGDIIPSTQRPAPVALEQQIAEILKSKRGDPSTGNSSEQPNATKQSDGERAQASTASATPSGSSKAATKEAENKAVVQFGWTLHLLHANTQQYAWIWSWLYSHEGSSGQNVGNKMYTASKWIILPAKDLVRSRKEWKVSYGDRVWMVSYWFSTRNAKMELPEYLPRARGYPCRHIIPYGETYVICKTCPADILCMRCFRASDHTDHTMYLQCSWGTSICVCGDHQKLKSDNALHCSLHSAESQRSYSRLALGKPCQVKFKAGEMVYQCKTCVTDGSEVAFLCVRCFRSQNHFGHETVASISEEGASCSCHDGKSWKSTVRCMYHNVPQPLLIKPPEILTPPSFRPSHRCGHIFTPGEDIYHCRDCSVNKFVVLCSRCFHGSSCMNHNWKMGVFQKTDSTEQRFLTGGSSDNDITGSQASPKIQEITEDAEDSQEPKQEPYDASVVATCDCGDATLFKNAFDCNYHLPEEFRPVPHLVHCNYLFSREDPMFRCKTCHQFEHGNEDVWICERCFDTEEHQGHDIERVHGKRVAMNVCHEGLYCHCGDPSVTKSSHSAALTPHDASTGRAASSSSPTATGTIECKDDHNRQNQLCAKEIKEGERYYSCKVNL</sequence>
<keyword evidence="9" id="KW-1185">Reference proteome</keyword>
<dbReference type="PROSITE" id="PS51157">
    <property type="entry name" value="ZF_UBR"/>
    <property type="match status" value="3"/>
</dbReference>
<comment type="caution">
    <text evidence="8">The sequence shown here is derived from an EMBL/GenBank/DDBJ whole genome shotgun (WGS) entry which is preliminary data.</text>
</comment>
<feature type="domain" description="UBR-type" evidence="7">
    <location>
        <begin position="950"/>
        <end position="1059"/>
    </location>
</feature>
<comment type="pathway">
    <text evidence="5">Protein modification; protein ubiquitination.</text>
</comment>
<dbReference type="PANTHER" id="PTHR21497:SF24">
    <property type="entry name" value="E3 UBIQUITIN-PROTEIN LIGASE UBR1"/>
    <property type="match status" value="1"/>
</dbReference>
<feature type="compositionally biased region" description="Low complexity" evidence="6">
    <location>
        <begin position="1035"/>
        <end position="1051"/>
    </location>
</feature>
<comment type="similarity">
    <text evidence="5">Belongs to the E3 ubiquitin-protein ligase UBR1-like family.</text>
</comment>
<feature type="domain" description="UBR-type" evidence="7">
    <location>
        <begin position="726"/>
        <end position="799"/>
    </location>
</feature>
<feature type="region of interest" description="Disordered" evidence="6">
    <location>
        <begin position="1"/>
        <end position="20"/>
    </location>
</feature>
<accession>A0A9P6KFD2</accession>
<dbReference type="Pfam" id="PF02207">
    <property type="entry name" value="zf-UBR"/>
    <property type="match status" value="4"/>
</dbReference>
<keyword evidence="3 5" id="KW-0862">Zinc</keyword>
<feature type="compositionally biased region" description="Low complexity" evidence="6">
    <location>
        <begin position="524"/>
        <end position="539"/>
    </location>
</feature>
<dbReference type="CDD" id="cd19670">
    <property type="entry name" value="UBR-box_UBR1_2_3"/>
    <property type="match status" value="3"/>
</dbReference>
<dbReference type="Proteomes" id="UP000780801">
    <property type="component" value="Unassembled WGS sequence"/>
</dbReference>
<dbReference type="SMART" id="SM00396">
    <property type="entry name" value="ZnF_UBR1"/>
    <property type="match status" value="4"/>
</dbReference>
<feature type="compositionally biased region" description="Basic and acidic residues" evidence="6">
    <location>
        <begin position="7"/>
        <end position="17"/>
    </location>
</feature>
<feature type="compositionally biased region" description="Polar residues" evidence="6">
    <location>
        <begin position="505"/>
        <end position="518"/>
    </location>
</feature>
<dbReference type="PANTHER" id="PTHR21497">
    <property type="entry name" value="UBIQUITIN LIGASE E3 ALPHA-RELATED"/>
    <property type="match status" value="1"/>
</dbReference>
<dbReference type="InterPro" id="IPR003126">
    <property type="entry name" value="Znf_UBR"/>
</dbReference>
<feature type="region of interest" description="Disordered" evidence="6">
    <location>
        <begin position="424"/>
        <end position="482"/>
    </location>
</feature>
<dbReference type="Gene3D" id="2.10.110.30">
    <property type="match status" value="4"/>
</dbReference>
<name>A0A9P6KFD2_9FUNG</name>
<evidence type="ECO:0000256" key="1">
    <source>
        <dbReference type="ARBA" id="ARBA00022723"/>
    </source>
</evidence>
<organism evidence="8 9">
    <name type="scientific">Lunasporangiospora selenospora</name>
    <dbReference type="NCBI Taxonomy" id="979761"/>
    <lineage>
        <taxon>Eukaryota</taxon>
        <taxon>Fungi</taxon>
        <taxon>Fungi incertae sedis</taxon>
        <taxon>Mucoromycota</taxon>
        <taxon>Mortierellomycotina</taxon>
        <taxon>Mortierellomycetes</taxon>
        <taxon>Mortierellales</taxon>
        <taxon>Mortierellaceae</taxon>
        <taxon>Lunasporangiospora</taxon>
    </lineage>
</organism>
<feature type="compositionally biased region" description="Polar residues" evidence="6">
    <location>
        <begin position="424"/>
        <end position="444"/>
    </location>
</feature>
<keyword evidence="5" id="KW-0808">Transferase</keyword>
<evidence type="ECO:0000256" key="4">
    <source>
        <dbReference type="PROSITE-ProRule" id="PRU00508"/>
    </source>
</evidence>
<evidence type="ECO:0000313" key="8">
    <source>
        <dbReference type="EMBL" id="KAF9583509.1"/>
    </source>
</evidence>
<evidence type="ECO:0000256" key="2">
    <source>
        <dbReference type="ARBA" id="ARBA00022771"/>
    </source>
</evidence>
<dbReference type="EC" id="2.3.2.27" evidence="5"/>
<dbReference type="GO" id="GO:0000151">
    <property type="term" value="C:ubiquitin ligase complex"/>
    <property type="evidence" value="ECO:0007669"/>
    <property type="project" value="TreeGrafter"/>
</dbReference>
<feature type="zinc finger region" description="UBR-type" evidence="4">
    <location>
        <begin position="643"/>
        <end position="713"/>
    </location>
</feature>
<reference evidence="8" key="1">
    <citation type="journal article" date="2020" name="Fungal Divers.">
        <title>Resolving the Mortierellaceae phylogeny through synthesis of multi-gene phylogenetics and phylogenomics.</title>
        <authorList>
            <person name="Vandepol N."/>
            <person name="Liber J."/>
            <person name="Desiro A."/>
            <person name="Na H."/>
            <person name="Kennedy M."/>
            <person name="Barry K."/>
            <person name="Grigoriev I.V."/>
            <person name="Miller A.N."/>
            <person name="O'Donnell K."/>
            <person name="Stajich J.E."/>
            <person name="Bonito G."/>
        </authorList>
    </citation>
    <scope>NUCLEOTIDE SEQUENCE</scope>
    <source>
        <strain evidence="8">KOD1015</strain>
    </source>
</reference>
<dbReference type="AlphaFoldDB" id="A0A9P6KFD2"/>
<feature type="zinc finger region" description="UBR-type" evidence="4">
    <location>
        <begin position="950"/>
        <end position="1059"/>
    </location>
</feature>
<proteinExistence type="inferred from homology"/>
<evidence type="ECO:0000256" key="5">
    <source>
        <dbReference type="RuleBase" id="RU366018"/>
    </source>
</evidence>
<keyword evidence="2 5" id="KW-0863">Zinc-finger</keyword>
<feature type="region of interest" description="Disordered" evidence="6">
    <location>
        <begin position="498"/>
        <end position="542"/>
    </location>
</feature>
<dbReference type="OrthoDB" id="26387at2759"/>
<protein>
    <recommendedName>
        <fullName evidence="5">E3 ubiquitin-protein ligase</fullName>
        <ecNumber evidence="5">2.3.2.27</ecNumber>
    </recommendedName>
</protein>
<dbReference type="GO" id="GO:0016567">
    <property type="term" value="P:protein ubiquitination"/>
    <property type="evidence" value="ECO:0007669"/>
    <property type="project" value="UniProtKB-UniRule"/>
</dbReference>
<dbReference type="GO" id="GO:0071596">
    <property type="term" value="P:ubiquitin-dependent protein catabolic process via the N-end rule pathway"/>
    <property type="evidence" value="ECO:0007669"/>
    <property type="project" value="UniProtKB-UniRule"/>
</dbReference>
<dbReference type="GO" id="GO:0061630">
    <property type="term" value="F:ubiquitin protein ligase activity"/>
    <property type="evidence" value="ECO:0007669"/>
    <property type="project" value="UniProtKB-UniRule"/>
</dbReference>